<evidence type="ECO:0000313" key="3">
    <source>
        <dbReference type="Proteomes" id="UP001303946"/>
    </source>
</evidence>
<proteinExistence type="predicted"/>
<evidence type="ECO:0000256" key="1">
    <source>
        <dbReference type="SAM" id="SignalP"/>
    </source>
</evidence>
<gene>
    <name evidence="2" type="ORF">RXV79_11080</name>
</gene>
<organism evidence="2 3">
    <name type="scientific">Piscinibacter gummiphilus</name>
    <dbReference type="NCBI Taxonomy" id="946333"/>
    <lineage>
        <taxon>Bacteria</taxon>
        <taxon>Pseudomonadati</taxon>
        <taxon>Pseudomonadota</taxon>
        <taxon>Betaproteobacteria</taxon>
        <taxon>Burkholderiales</taxon>
        <taxon>Sphaerotilaceae</taxon>
        <taxon>Piscinibacter</taxon>
    </lineage>
</organism>
<protein>
    <submittedName>
        <fullName evidence="2">Uncharacterized protein</fullName>
    </submittedName>
</protein>
<name>A0ABZ0D052_9BURK</name>
<feature type="chain" id="PRO_5045230350" evidence="1">
    <location>
        <begin position="21"/>
        <end position="205"/>
    </location>
</feature>
<dbReference type="Proteomes" id="UP001303946">
    <property type="component" value="Chromosome"/>
</dbReference>
<keyword evidence="3" id="KW-1185">Reference proteome</keyword>
<evidence type="ECO:0000313" key="2">
    <source>
        <dbReference type="EMBL" id="WOB10579.1"/>
    </source>
</evidence>
<keyword evidence="1" id="KW-0732">Signal</keyword>
<feature type="signal peptide" evidence="1">
    <location>
        <begin position="1"/>
        <end position="20"/>
    </location>
</feature>
<sequence length="205" mass="21591">MKTTLLFPAIALVCSSVAHAATPADAAKAAESCEAAVTETIKEMRGRDASDVQFQKDKRMLSPTTGEETDVKGAGRYRNSVGASAPFTYGCAYNSKTGATSGIVFRDAGGLRASEGKEWQPDLMSVSPEACETAVAATLKSKHPRVGRIAFGSDSRQLRPAPGGRASLEGIGAVQRAPGMNLVQFNYRCEFEPGNGKLVAVQAFE</sequence>
<dbReference type="EMBL" id="CP136336">
    <property type="protein sequence ID" value="WOB10579.1"/>
    <property type="molecule type" value="Genomic_DNA"/>
</dbReference>
<reference evidence="2 3" key="1">
    <citation type="submission" date="2023-10" db="EMBL/GenBank/DDBJ databases">
        <title>Bacteria for the degradation of biodegradable plastic PBAT(Polybutylene adipate terephthalate).</title>
        <authorList>
            <person name="Weon H.-Y."/>
            <person name="Yeon J."/>
        </authorList>
    </citation>
    <scope>NUCLEOTIDE SEQUENCE [LARGE SCALE GENOMIC DNA]</scope>
    <source>
        <strain evidence="2 3">SBD 7-3</strain>
    </source>
</reference>
<dbReference type="RefSeq" id="WP_316703479.1">
    <property type="nucleotide sequence ID" value="NZ_CP136336.1"/>
</dbReference>
<accession>A0ABZ0D052</accession>